<dbReference type="Pfam" id="PF04392">
    <property type="entry name" value="ABC_sub_bind"/>
    <property type="match status" value="1"/>
</dbReference>
<organism evidence="1 2">
    <name type="scientific">Thalassobacillus cyri</name>
    <dbReference type="NCBI Taxonomy" id="571932"/>
    <lineage>
        <taxon>Bacteria</taxon>
        <taxon>Bacillati</taxon>
        <taxon>Bacillota</taxon>
        <taxon>Bacilli</taxon>
        <taxon>Bacillales</taxon>
        <taxon>Bacillaceae</taxon>
        <taxon>Thalassobacillus</taxon>
    </lineage>
</organism>
<evidence type="ECO:0000313" key="1">
    <source>
        <dbReference type="EMBL" id="SEA86697.1"/>
    </source>
</evidence>
<dbReference type="STRING" id="571932.SAMN05421743_109166"/>
<sequence>MPESVPVMIKNLRGTKMKKGLVGVVILLLASMVLLVGCNSDASGDEKVTIGVTQIVEHPSLDAAFEGFKEALAENGYVEGENVTYDVQIAQGDMNNAQSIANNFVGDKVDLIFANATPSAQSALNATKDIPIIFTSVTDPIGANLVASFDEPGENITGTSDTHPDAIPQTINFIVDELKPKKIGVIYNSGEQNSTVQVDVIKDVLKDTDVELVEASISTSAEVKQAAESLVGRADAIYIPTDNTVVSALESVIDVAQKEDIPMFAGELDSVKAGAVAGSGFSYKDLGYETGEMAAQVLDGDKKPSDIPVSYPKKLKLVINKEAAEAQGLEIKEEWGETAEFYEGE</sequence>
<dbReference type="CDD" id="cd06325">
    <property type="entry name" value="PBP1_ABC_unchar_transporter"/>
    <property type="match status" value="1"/>
</dbReference>
<name>A0A1H4EP69_9BACI</name>
<dbReference type="InterPro" id="IPR007487">
    <property type="entry name" value="ABC_transpt-TYRBP-like"/>
</dbReference>
<dbReference type="PANTHER" id="PTHR35271">
    <property type="entry name" value="ABC TRANSPORTER, SUBSTRATE-BINDING LIPOPROTEIN-RELATED"/>
    <property type="match status" value="1"/>
</dbReference>
<reference evidence="1 2" key="1">
    <citation type="submission" date="2016-10" db="EMBL/GenBank/DDBJ databases">
        <authorList>
            <person name="de Groot N.N."/>
        </authorList>
    </citation>
    <scope>NUCLEOTIDE SEQUENCE [LARGE SCALE GENOMIC DNA]</scope>
    <source>
        <strain evidence="1 2">CCM7597</strain>
    </source>
</reference>
<accession>A0A1H4EP69</accession>
<keyword evidence="2" id="KW-1185">Reference proteome</keyword>
<evidence type="ECO:0000313" key="2">
    <source>
        <dbReference type="Proteomes" id="UP000198584"/>
    </source>
</evidence>
<dbReference type="PANTHER" id="PTHR35271:SF1">
    <property type="entry name" value="ABC TRANSPORTER, SUBSTRATE-BINDING LIPOPROTEIN"/>
    <property type="match status" value="1"/>
</dbReference>
<dbReference type="Gene3D" id="3.40.50.2300">
    <property type="match status" value="2"/>
</dbReference>
<dbReference type="SUPFAM" id="SSF53822">
    <property type="entry name" value="Periplasmic binding protein-like I"/>
    <property type="match status" value="1"/>
</dbReference>
<dbReference type="EMBL" id="FNQR01000009">
    <property type="protein sequence ID" value="SEA86697.1"/>
    <property type="molecule type" value="Genomic_DNA"/>
</dbReference>
<proteinExistence type="predicted"/>
<gene>
    <name evidence="1" type="ORF">SAMN05421743_109166</name>
</gene>
<dbReference type="AlphaFoldDB" id="A0A1H4EP69"/>
<dbReference type="Proteomes" id="UP000198584">
    <property type="component" value="Unassembled WGS sequence"/>
</dbReference>
<protein>
    <submittedName>
        <fullName evidence="1">Putative ABC transport system substrate-binding protein</fullName>
    </submittedName>
</protein>
<dbReference type="InterPro" id="IPR028082">
    <property type="entry name" value="Peripla_BP_I"/>
</dbReference>